<dbReference type="InterPro" id="IPR009959">
    <property type="entry name" value="Cyclase_SnoaL-like"/>
</dbReference>
<dbReference type="PANTHER" id="PTHR38436:SF1">
    <property type="entry name" value="ESTER CYCLASE"/>
    <property type="match status" value="1"/>
</dbReference>
<reference evidence="1 2" key="1">
    <citation type="journal article" date="2018" name="J. Microbiol.">
        <title>Baekduia soli gen. nov., sp. nov., a novel bacterium isolated from the soil of Baekdu Mountain and proposal of a novel family name, Baekduiaceae fam. nov.</title>
        <authorList>
            <person name="An D.S."/>
            <person name="Siddiqi M.Z."/>
            <person name="Kim K.H."/>
            <person name="Yu H.S."/>
            <person name="Im W.T."/>
        </authorList>
    </citation>
    <scope>NUCLEOTIDE SEQUENCE [LARGE SCALE GENOMIC DNA]</scope>
    <source>
        <strain evidence="1 2">BR7-21</strain>
    </source>
</reference>
<keyword evidence="2" id="KW-1185">Reference proteome</keyword>
<protein>
    <submittedName>
        <fullName evidence="1">Ester cyclase</fullName>
    </submittedName>
</protein>
<dbReference type="Pfam" id="PF07366">
    <property type="entry name" value="SnoaL"/>
    <property type="match status" value="1"/>
</dbReference>
<dbReference type="RefSeq" id="WP_146920261.1">
    <property type="nucleotide sequence ID" value="NZ_CP042430.1"/>
</dbReference>
<evidence type="ECO:0000313" key="1">
    <source>
        <dbReference type="EMBL" id="QEC48570.1"/>
    </source>
</evidence>
<dbReference type="SUPFAM" id="SSF54427">
    <property type="entry name" value="NTF2-like"/>
    <property type="match status" value="1"/>
</dbReference>
<dbReference type="Gene3D" id="3.10.450.50">
    <property type="match status" value="1"/>
</dbReference>
<dbReference type="OrthoDB" id="3624661at2"/>
<dbReference type="InterPro" id="IPR032710">
    <property type="entry name" value="NTF2-like_dom_sf"/>
</dbReference>
<dbReference type="KEGG" id="bsol:FSW04_13990"/>
<dbReference type="PANTHER" id="PTHR38436">
    <property type="entry name" value="POLYKETIDE CYCLASE SNOAL-LIKE DOMAIN"/>
    <property type="match status" value="1"/>
</dbReference>
<proteinExistence type="predicted"/>
<name>A0A5B8U6E1_9ACTN</name>
<dbReference type="AlphaFoldDB" id="A0A5B8U6E1"/>
<sequence>MTRTELARRFFEDVCNGRRLDVADDILAADHVYHDPQSPSHGDGPDGMKQTVALYQDGLQGRWEVHQIVEASGHVTVRWTGHGVHDAEILGIAPTGREVHVDAITLLRIDGEKIAENWTCWDTLGMLQQIGAVPAPA</sequence>
<dbReference type="GO" id="GO:0030638">
    <property type="term" value="P:polyketide metabolic process"/>
    <property type="evidence" value="ECO:0007669"/>
    <property type="project" value="InterPro"/>
</dbReference>
<gene>
    <name evidence="1" type="ORF">FSW04_13990</name>
</gene>
<dbReference type="EMBL" id="CP042430">
    <property type="protein sequence ID" value="QEC48570.1"/>
    <property type="molecule type" value="Genomic_DNA"/>
</dbReference>
<evidence type="ECO:0000313" key="2">
    <source>
        <dbReference type="Proteomes" id="UP000321805"/>
    </source>
</evidence>
<accession>A0A5B8U6E1</accession>
<organism evidence="1 2">
    <name type="scientific">Baekduia soli</name>
    <dbReference type="NCBI Taxonomy" id="496014"/>
    <lineage>
        <taxon>Bacteria</taxon>
        <taxon>Bacillati</taxon>
        <taxon>Actinomycetota</taxon>
        <taxon>Thermoleophilia</taxon>
        <taxon>Solirubrobacterales</taxon>
        <taxon>Baekduiaceae</taxon>
        <taxon>Baekduia</taxon>
    </lineage>
</organism>
<dbReference type="Proteomes" id="UP000321805">
    <property type="component" value="Chromosome"/>
</dbReference>